<protein>
    <submittedName>
        <fullName evidence="1">Putative aTP-dependent protease subunit C (ClpC)-like protein</fullName>
    </submittedName>
</protein>
<sequence>MHYISYKWGKGEKGSYGAISLNYVFRVKELLNASWKDGYSGYFDINNLSQSKLNCFIHYCLGSSESTLSVKAIMDKIKIRCCYYLMGMTK</sequence>
<reference evidence="1 2" key="1">
    <citation type="submission" date="2015-01" db="EMBL/GenBank/DDBJ databases">
        <title>Genome Sequencing of Rickettsiales.</title>
        <authorList>
            <person name="Daugherty S.C."/>
            <person name="Su Q."/>
            <person name="Abolude K."/>
            <person name="Beier-Sexton M."/>
            <person name="Carlyon J.A."/>
            <person name="Carter R."/>
            <person name="Day N.P."/>
            <person name="Dumler S.J."/>
            <person name="Dyachenko V."/>
            <person name="Godinez A."/>
            <person name="Kurtti T.J."/>
            <person name="Lichay M."/>
            <person name="Mullins K.E."/>
            <person name="Ott S."/>
            <person name="Pappas-Brown V."/>
            <person name="Paris D.H."/>
            <person name="Patel P."/>
            <person name="Richards A.L."/>
            <person name="Sadzewicz L."/>
            <person name="Sears K."/>
            <person name="Seidman D."/>
            <person name="Sengamalay N."/>
            <person name="Stenos J."/>
            <person name="Tallon L.J."/>
            <person name="Vincent G."/>
            <person name="Fraser C.M."/>
            <person name="Munderloh U."/>
            <person name="Dunning-Hotopp J.C."/>
        </authorList>
    </citation>
    <scope>NUCLEOTIDE SEQUENCE [LARGE SCALE GENOMIC DNA]</scope>
    <source>
        <strain evidence="1 2">Ac/Pa</strain>
    </source>
</reference>
<evidence type="ECO:0000313" key="1">
    <source>
        <dbReference type="EMBL" id="KJV62390.1"/>
    </source>
</evidence>
<dbReference type="GO" id="GO:0006508">
    <property type="term" value="P:proteolysis"/>
    <property type="evidence" value="ECO:0007669"/>
    <property type="project" value="UniProtKB-KW"/>
</dbReference>
<dbReference type="Proteomes" id="UP000033556">
    <property type="component" value="Unassembled WGS sequence"/>
</dbReference>
<dbReference type="EMBL" id="LANR01000001">
    <property type="protein sequence ID" value="KJV62390.1"/>
    <property type="molecule type" value="Genomic_DNA"/>
</dbReference>
<dbReference type="AlphaFoldDB" id="A0A0F3N2S9"/>
<keyword evidence="1" id="KW-0378">Hydrolase</keyword>
<accession>A0A0F3N2S9</accession>
<dbReference type="GO" id="GO:0008233">
    <property type="term" value="F:peptidase activity"/>
    <property type="evidence" value="ECO:0007669"/>
    <property type="project" value="UniProtKB-KW"/>
</dbReference>
<proteinExistence type="predicted"/>
<evidence type="ECO:0000313" key="2">
    <source>
        <dbReference type="Proteomes" id="UP000033556"/>
    </source>
</evidence>
<keyword evidence="2" id="KW-1185">Reference proteome</keyword>
<dbReference type="RefSeq" id="WP_231571835.1">
    <property type="nucleotide sequence ID" value="NZ_LANR01000001.1"/>
</dbReference>
<gene>
    <name evidence="1" type="ORF">APHACPA_1415</name>
</gene>
<dbReference type="PATRIC" id="fig|1359164.3.peg.1402"/>
<comment type="caution">
    <text evidence="1">The sequence shown here is derived from an EMBL/GenBank/DDBJ whole genome shotgun (WGS) entry which is preliminary data.</text>
</comment>
<keyword evidence="1" id="KW-0645">Protease</keyword>
<name>A0A0F3N2S9_RICAM</name>
<organism evidence="1 2">
    <name type="scientific">Rickettsia amblyommatis str. Ac/Pa</name>
    <dbReference type="NCBI Taxonomy" id="1359164"/>
    <lineage>
        <taxon>Bacteria</taxon>
        <taxon>Pseudomonadati</taxon>
        <taxon>Pseudomonadota</taxon>
        <taxon>Alphaproteobacteria</taxon>
        <taxon>Rickettsiales</taxon>
        <taxon>Rickettsiaceae</taxon>
        <taxon>Rickettsieae</taxon>
        <taxon>Rickettsia</taxon>
        <taxon>spotted fever group</taxon>
    </lineage>
</organism>